<keyword evidence="6" id="KW-0325">Glycoprotein</keyword>
<feature type="signal peptide" evidence="8">
    <location>
        <begin position="1"/>
        <end position="22"/>
    </location>
</feature>
<evidence type="ECO:0000256" key="7">
    <source>
        <dbReference type="SAM" id="MobiDB-lite"/>
    </source>
</evidence>
<evidence type="ECO:0000256" key="8">
    <source>
        <dbReference type="SAM" id="SignalP"/>
    </source>
</evidence>
<feature type="chain" id="PRO_5017607441" description="WSC domain-containing protein" evidence="8">
    <location>
        <begin position="23"/>
        <end position="657"/>
    </location>
</feature>
<keyword evidence="2" id="KW-0812">Transmembrane</keyword>
<comment type="subcellular location">
    <subcellularLocation>
        <location evidence="1">Membrane</location>
        <topology evidence="1">Single-pass membrane protein</topology>
    </subcellularLocation>
</comment>
<feature type="domain" description="WSC" evidence="9">
    <location>
        <begin position="147"/>
        <end position="243"/>
    </location>
</feature>
<dbReference type="GO" id="GO:0005886">
    <property type="term" value="C:plasma membrane"/>
    <property type="evidence" value="ECO:0007669"/>
    <property type="project" value="TreeGrafter"/>
</dbReference>
<evidence type="ECO:0000313" key="10">
    <source>
        <dbReference type="EMBL" id="RDW71276.1"/>
    </source>
</evidence>
<dbReference type="InterPro" id="IPR051836">
    <property type="entry name" value="Kremen_rcpt"/>
</dbReference>
<evidence type="ECO:0000256" key="4">
    <source>
        <dbReference type="ARBA" id="ARBA00022989"/>
    </source>
</evidence>
<gene>
    <name evidence="10" type="ORF">BP6252_07839</name>
</gene>
<dbReference type="OrthoDB" id="2019572at2759"/>
<keyword evidence="4" id="KW-1133">Transmembrane helix</keyword>
<evidence type="ECO:0000256" key="3">
    <source>
        <dbReference type="ARBA" id="ARBA00022729"/>
    </source>
</evidence>
<dbReference type="STRING" id="1849047.A0A3D8RBC8"/>
<name>A0A3D8RBC8_9HELO</name>
<dbReference type="SMART" id="SM00321">
    <property type="entry name" value="WSC"/>
    <property type="match status" value="2"/>
</dbReference>
<evidence type="ECO:0000256" key="1">
    <source>
        <dbReference type="ARBA" id="ARBA00004167"/>
    </source>
</evidence>
<feature type="region of interest" description="Disordered" evidence="7">
    <location>
        <begin position="248"/>
        <end position="376"/>
    </location>
</feature>
<proteinExistence type="predicted"/>
<keyword evidence="11" id="KW-1185">Reference proteome</keyword>
<dbReference type="PANTHER" id="PTHR24269:SF24">
    <property type="entry name" value="WSC DOMAIN-CONTAINING PROTEIN"/>
    <property type="match status" value="1"/>
</dbReference>
<feature type="compositionally biased region" description="Low complexity" evidence="7">
    <location>
        <begin position="255"/>
        <end position="376"/>
    </location>
</feature>
<organism evidence="10 11">
    <name type="scientific">Coleophoma cylindrospora</name>
    <dbReference type="NCBI Taxonomy" id="1849047"/>
    <lineage>
        <taxon>Eukaryota</taxon>
        <taxon>Fungi</taxon>
        <taxon>Dikarya</taxon>
        <taxon>Ascomycota</taxon>
        <taxon>Pezizomycotina</taxon>
        <taxon>Leotiomycetes</taxon>
        <taxon>Helotiales</taxon>
        <taxon>Dermateaceae</taxon>
        <taxon>Coleophoma</taxon>
    </lineage>
</organism>
<protein>
    <recommendedName>
        <fullName evidence="9">WSC domain-containing protein</fullName>
    </recommendedName>
</protein>
<comment type="caution">
    <text evidence="10">The sequence shown here is derived from an EMBL/GenBank/DDBJ whole genome shotgun (WGS) entry which is preliminary data.</text>
</comment>
<sequence>MLTLKSLFAASAALTLIAGVNAGALVQRNQEPAEPSCTQFTPYVYSGCFHDPIISKSLLYKWDAADTSNMTVAQCTAFCKGNDYRYAGLEYYGQCFCGASVVGYAIDESNCNFPCSGNSSEACGAGDIMSIYSDPTFPTVSLSLINDYKYMGCYSDLALAGRTLNWRQDQLPEPTMTVEGCLAACKAGGYGFAGVEYSQECYCSVVMGNGTLLLDESQCNMPCTGDSSEMCGGSRTLNLYVALDLESSEPCTGGSAPPSASSSTVSSSYPSSTPIYSTTSTSTTSTDTYSTTSTSSSTTSTSSSTTSTSSSTTSTSSSTTSTSSTTSSTTSTSSPTTYPTTSPTSSKPVTTPTTYPTTSTTSTTSSKPVTTPPTTTIATSTTASLCTTTVTISPTPTCEYQCGGWCSAPMPDFSDKTSCSTAAEWVAVQVASCFVQAGWPASLQCFDFAGWASSIKTYCSSACPGGNCSKGSCKKQYPPSGPAAPSSTVTTSVYTCAPAKPTTTSFTTTTSATTSVPVPTNSNICTQPSNSRYGYSGSSPVGNVPMPCLTCNNLKSDFNAGNVFKLYTHPDTTKCGSYKKPSCASACQDSCDAQYASCKTTYANSCSSNSFWAIWFGGADSYSSATTKCTQQWNDCYSANKYTTGASRCGSWNAGWS</sequence>
<dbReference type="InterPro" id="IPR002889">
    <property type="entry name" value="WSC_carb-bd"/>
</dbReference>
<dbReference type="Proteomes" id="UP000256645">
    <property type="component" value="Unassembled WGS sequence"/>
</dbReference>
<feature type="domain" description="WSC" evidence="9">
    <location>
        <begin position="42"/>
        <end position="135"/>
    </location>
</feature>
<evidence type="ECO:0000313" key="11">
    <source>
        <dbReference type="Proteomes" id="UP000256645"/>
    </source>
</evidence>
<evidence type="ECO:0000256" key="2">
    <source>
        <dbReference type="ARBA" id="ARBA00022692"/>
    </source>
</evidence>
<dbReference type="Pfam" id="PF01822">
    <property type="entry name" value="WSC"/>
    <property type="match status" value="2"/>
</dbReference>
<keyword evidence="5" id="KW-0472">Membrane</keyword>
<dbReference type="EMBL" id="PDLM01000008">
    <property type="protein sequence ID" value="RDW71276.1"/>
    <property type="molecule type" value="Genomic_DNA"/>
</dbReference>
<reference evidence="10 11" key="1">
    <citation type="journal article" date="2018" name="IMA Fungus">
        <title>IMA Genome-F 9: Draft genome sequence of Annulohypoxylon stygium, Aspergillus mulundensis, Berkeleyomyces basicola (syn. Thielaviopsis basicola), Ceratocystis smalleyi, two Cercospora beticola strains, Coleophoma cylindrospora, Fusarium fracticaudum, Phialophora cf. hyalina, and Morchella septimelata.</title>
        <authorList>
            <person name="Wingfield B.D."/>
            <person name="Bills G.F."/>
            <person name="Dong Y."/>
            <person name="Huang W."/>
            <person name="Nel W.J."/>
            <person name="Swalarsk-Parry B.S."/>
            <person name="Vaghefi N."/>
            <person name="Wilken P.M."/>
            <person name="An Z."/>
            <person name="de Beer Z.W."/>
            <person name="De Vos L."/>
            <person name="Chen L."/>
            <person name="Duong T.A."/>
            <person name="Gao Y."/>
            <person name="Hammerbacher A."/>
            <person name="Kikkert J.R."/>
            <person name="Li Y."/>
            <person name="Li H."/>
            <person name="Li K."/>
            <person name="Li Q."/>
            <person name="Liu X."/>
            <person name="Ma X."/>
            <person name="Naidoo K."/>
            <person name="Pethybridge S.J."/>
            <person name="Sun J."/>
            <person name="Steenkamp E.T."/>
            <person name="van der Nest M.A."/>
            <person name="van Wyk S."/>
            <person name="Wingfield M.J."/>
            <person name="Xiong C."/>
            <person name="Yue Q."/>
            <person name="Zhang X."/>
        </authorList>
    </citation>
    <scope>NUCLEOTIDE SEQUENCE [LARGE SCALE GENOMIC DNA]</scope>
    <source>
        <strain evidence="10 11">BP6252</strain>
    </source>
</reference>
<accession>A0A3D8RBC8</accession>
<evidence type="ECO:0000259" key="9">
    <source>
        <dbReference type="PROSITE" id="PS51212"/>
    </source>
</evidence>
<keyword evidence="3 8" id="KW-0732">Signal</keyword>
<dbReference type="PANTHER" id="PTHR24269">
    <property type="entry name" value="KREMEN PROTEIN"/>
    <property type="match status" value="1"/>
</dbReference>
<dbReference type="AlphaFoldDB" id="A0A3D8RBC8"/>
<dbReference type="PROSITE" id="PS51212">
    <property type="entry name" value="WSC"/>
    <property type="match status" value="2"/>
</dbReference>
<evidence type="ECO:0000256" key="5">
    <source>
        <dbReference type="ARBA" id="ARBA00023136"/>
    </source>
</evidence>
<evidence type="ECO:0000256" key="6">
    <source>
        <dbReference type="ARBA" id="ARBA00023180"/>
    </source>
</evidence>